<reference evidence="1 2" key="1">
    <citation type="submission" date="2020-08" db="EMBL/GenBank/DDBJ databases">
        <title>Genomic Encyclopedia of Type Strains, Phase IV (KMG-IV): sequencing the most valuable type-strain genomes for metagenomic binning, comparative biology and taxonomic classification.</title>
        <authorList>
            <person name="Goeker M."/>
        </authorList>
    </citation>
    <scope>NUCLEOTIDE SEQUENCE [LARGE SCALE GENOMIC DNA]</scope>
    <source>
        <strain evidence="1 2">DSM 100039</strain>
    </source>
</reference>
<evidence type="ECO:0000313" key="2">
    <source>
        <dbReference type="Proteomes" id="UP000556329"/>
    </source>
</evidence>
<organism evidence="1 2">
    <name type="scientific">Mesorhizobium sangaii</name>
    <dbReference type="NCBI Taxonomy" id="505389"/>
    <lineage>
        <taxon>Bacteria</taxon>
        <taxon>Pseudomonadati</taxon>
        <taxon>Pseudomonadota</taxon>
        <taxon>Alphaproteobacteria</taxon>
        <taxon>Hyphomicrobiales</taxon>
        <taxon>Phyllobacteriaceae</taxon>
        <taxon>Mesorhizobium</taxon>
    </lineage>
</organism>
<dbReference type="EMBL" id="JACHEF010000005">
    <property type="protein sequence ID" value="MBB6412416.1"/>
    <property type="molecule type" value="Genomic_DNA"/>
</dbReference>
<name>A0A841PB95_9HYPH</name>
<evidence type="ECO:0000313" key="1">
    <source>
        <dbReference type="EMBL" id="MBB6412416.1"/>
    </source>
</evidence>
<dbReference type="Proteomes" id="UP000556329">
    <property type="component" value="Unassembled WGS sequence"/>
</dbReference>
<comment type="caution">
    <text evidence="1">The sequence shown here is derived from an EMBL/GenBank/DDBJ whole genome shotgun (WGS) entry which is preliminary data.</text>
</comment>
<accession>A0A841PB95</accession>
<dbReference type="AlphaFoldDB" id="A0A841PB95"/>
<gene>
    <name evidence="1" type="ORF">HNQ71_005106</name>
</gene>
<protein>
    <submittedName>
        <fullName evidence="1">Uncharacterized protein</fullName>
    </submittedName>
</protein>
<proteinExistence type="predicted"/>
<keyword evidence="2" id="KW-1185">Reference proteome</keyword>
<sequence>MAIETIFAHVSCSNLEASIGWYEKFFGKPPL</sequence>